<name>A0A0W0CUN2_CANGB</name>
<dbReference type="InterPro" id="IPR036869">
    <property type="entry name" value="J_dom_sf"/>
</dbReference>
<evidence type="ECO:0000313" key="2">
    <source>
        <dbReference type="Proteomes" id="UP000054886"/>
    </source>
</evidence>
<dbReference type="PANTHER" id="PTHR43908:SF3">
    <property type="entry name" value="AT29763P-RELATED"/>
    <property type="match status" value="1"/>
</dbReference>
<dbReference type="PROSITE" id="PS50076">
    <property type="entry name" value="DNAJ_2"/>
    <property type="match status" value="1"/>
</dbReference>
<dbReference type="VEuPathDB" id="FungiDB:B1J91_H04499g"/>
<dbReference type="EMBL" id="LLZZ01000170">
    <property type="protein sequence ID" value="KTA96657.1"/>
    <property type="molecule type" value="Genomic_DNA"/>
</dbReference>
<dbReference type="SUPFAM" id="SSF46565">
    <property type="entry name" value="Chaperone J-domain"/>
    <property type="match status" value="1"/>
</dbReference>
<dbReference type="InterPro" id="IPR018253">
    <property type="entry name" value="DnaJ_domain_CS"/>
</dbReference>
<dbReference type="VEuPathDB" id="FungiDB:GWK60_H04389"/>
<dbReference type="AlphaFoldDB" id="A0A0W0CUN2"/>
<dbReference type="PROSITE" id="PS00636">
    <property type="entry name" value="DNAJ_1"/>
    <property type="match status" value="1"/>
</dbReference>
<organism evidence="1 2">
    <name type="scientific">Candida glabrata</name>
    <name type="common">Yeast</name>
    <name type="synonym">Torulopsis glabrata</name>
    <dbReference type="NCBI Taxonomy" id="5478"/>
    <lineage>
        <taxon>Eukaryota</taxon>
        <taxon>Fungi</taxon>
        <taxon>Dikarya</taxon>
        <taxon>Ascomycota</taxon>
        <taxon>Saccharomycotina</taxon>
        <taxon>Saccharomycetes</taxon>
        <taxon>Saccharomycetales</taxon>
        <taxon>Saccharomycetaceae</taxon>
        <taxon>Nakaseomyces</taxon>
    </lineage>
</organism>
<comment type="caution">
    <text evidence="1">The sequence shown here is derived from an EMBL/GenBank/DDBJ whole genome shotgun (WGS) entry which is preliminary data.</text>
</comment>
<dbReference type="VEuPathDB" id="FungiDB:CAGL0H04499g"/>
<evidence type="ECO:0000313" key="1">
    <source>
        <dbReference type="EMBL" id="KTA96657.1"/>
    </source>
</evidence>
<dbReference type="GO" id="GO:0036503">
    <property type="term" value="P:ERAD pathway"/>
    <property type="evidence" value="ECO:0007669"/>
    <property type="project" value="EnsemblFungi"/>
</dbReference>
<dbReference type="VEuPathDB" id="FungiDB:GVI51_H04323"/>
<dbReference type="GO" id="GO:0071218">
    <property type="term" value="P:cellular response to misfolded protein"/>
    <property type="evidence" value="ECO:0007669"/>
    <property type="project" value="TreeGrafter"/>
</dbReference>
<dbReference type="CDD" id="cd06257">
    <property type="entry name" value="DnaJ"/>
    <property type="match status" value="1"/>
</dbReference>
<dbReference type="OMA" id="KDKHAFY"/>
<dbReference type="Proteomes" id="UP000054886">
    <property type="component" value="Unassembled WGS sequence"/>
</dbReference>
<sequence>MSYNEEQEKVVLSVLSHDKHAFYDILNVERSSSDVDIKKAYRKLAIKLHPDKNPYPKAHEAFKLINRAFEVLSDSQKRQIYDQIGRDPDDRSSGIPSSAAAGGGRGAAAYGPGFEEFNPFQQFFFQQRQQQMFPQEDLFDFLFNGGMGGGPGASFSFGGPGGFRMYTTGNGPFQRARFRRADPREAYRQQQQRRQGNQENELVNSELYEMLRILAPFLLLFLLPLLERFIFG</sequence>
<dbReference type="Gene3D" id="1.10.287.110">
    <property type="entry name" value="DnaJ domain"/>
    <property type="match status" value="1"/>
</dbReference>
<dbReference type="InterPro" id="IPR051100">
    <property type="entry name" value="DnaJ_subfamily_B/C"/>
</dbReference>
<protein>
    <submittedName>
        <fullName evidence="1">Protein HLJ1</fullName>
    </submittedName>
</protein>
<proteinExistence type="predicted"/>
<dbReference type="GO" id="GO:0030544">
    <property type="term" value="F:Hsp70 protein binding"/>
    <property type="evidence" value="ECO:0007669"/>
    <property type="project" value="TreeGrafter"/>
</dbReference>
<dbReference type="GO" id="GO:0001671">
    <property type="term" value="F:ATPase activator activity"/>
    <property type="evidence" value="ECO:0007669"/>
    <property type="project" value="EnsemblFungi"/>
</dbReference>
<dbReference type="PANTHER" id="PTHR43908">
    <property type="entry name" value="AT29763P-RELATED"/>
    <property type="match status" value="1"/>
</dbReference>
<dbReference type="InterPro" id="IPR001623">
    <property type="entry name" value="DnaJ_domain"/>
</dbReference>
<accession>A0A0W0CUN2</accession>
<dbReference type="OrthoDB" id="1507364at2759"/>
<dbReference type="VEuPathDB" id="FungiDB:GW608_H04477"/>
<dbReference type="GO" id="GO:0005789">
    <property type="term" value="C:endoplasmic reticulum membrane"/>
    <property type="evidence" value="ECO:0007669"/>
    <property type="project" value="EnsemblFungi"/>
</dbReference>
<dbReference type="Pfam" id="PF00226">
    <property type="entry name" value="DnaJ"/>
    <property type="match status" value="1"/>
</dbReference>
<dbReference type="SMART" id="SM00271">
    <property type="entry name" value="DnaJ"/>
    <property type="match status" value="1"/>
</dbReference>
<gene>
    <name evidence="1" type="ORF">AO440_002082</name>
</gene>
<reference evidence="1 2" key="1">
    <citation type="submission" date="2015-10" db="EMBL/GenBank/DDBJ databases">
        <title>Draft genomes sequences of Candida glabrata isolates 1A, 1B, 2A, 2B, 3A and 3B.</title>
        <authorList>
            <person name="Haavelsrud O.E."/>
            <person name="Gaustad P."/>
        </authorList>
    </citation>
    <scope>NUCLEOTIDE SEQUENCE [LARGE SCALE GENOMIC DNA]</scope>
    <source>
        <strain evidence="1">910700640</strain>
    </source>
</reference>
<dbReference type="PhylomeDB" id="A0A0W0CUN2"/>
<dbReference type="PRINTS" id="PR00625">
    <property type="entry name" value="JDOMAIN"/>
</dbReference>